<accession>A0A2P1QVZ5</accession>
<gene>
    <name evidence="1" type="ORF">XB16_2764</name>
</gene>
<dbReference type="AlphaFoldDB" id="A0A2P1QVZ5"/>
<evidence type="ECO:0000313" key="2">
    <source>
        <dbReference type="Proteomes" id="UP000033961"/>
    </source>
</evidence>
<protein>
    <submittedName>
        <fullName evidence="1">Uncharacterized protein</fullName>
    </submittedName>
</protein>
<organism evidence="1 2">
    <name type="scientific">Leptospira santarosai</name>
    <dbReference type="NCBI Taxonomy" id="28183"/>
    <lineage>
        <taxon>Bacteria</taxon>
        <taxon>Pseudomonadati</taxon>
        <taxon>Spirochaetota</taxon>
        <taxon>Spirochaetia</taxon>
        <taxon>Leptospirales</taxon>
        <taxon>Leptospiraceae</taxon>
        <taxon>Leptospira</taxon>
    </lineage>
</organism>
<dbReference type="Proteomes" id="UP000033961">
    <property type="component" value="Chromosome I"/>
</dbReference>
<reference evidence="1 2" key="1">
    <citation type="journal article" date="2015" name="Genome Announc.">
        <title>Draft Genome Sequences of Leptospira santarosai Strains U160, U164, and U233, Isolated from Asymptomatic Cattle.</title>
        <authorList>
            <person name="Kremer F.S."/>
            <person name="Eslabao M.R."/>
            <person name="Provisor M."/>
            <person name="Woloski R.D."/>
            <person name="Ramires O.V."/>
            <person name="Moreno L.Z."/>
            <person name="Moreno A.M."/>
            <person name="Hamond C."/>
            <person name="Lilenbaum W."/>
            <person name="Dellagostin O.A."/>
        </authorList>
    </citation>
    <scope>NUCLEOTIDE SEQUENCE [LARGE SCALE GENOMIC DNA]</scope>
    <source>
        <strain evidence="1 2">U160</strain>
    </source>
</reference>
<proteinExistence type="predicted"/>
<evidence type="ECO:0000313" key="1">
    <source>
        <dbReference type="EMBL" id="AVQ13068.1"/>
    </source>
</evidence>
<sequence length="98" mass="11109">MKCRERIQVRIDSESDLKTVKVPGRTLIKNFRTGFEILKKSGLDFFPLTVIKKPDPSSKLSSLSGLSIRQDTRSSNRRFALKPTALSLYANQPIRDLS</sequence>
<dbReference type="EMBL" id="CP027843">
    <property type="protein sequence ID" value="AVQ13068.1"/>
    <property type="molecule type" value="Genomic_DNA"/>
</dbReference>
<name>A0A2P1QVZ5_9LEPT</name>